<dbReference type="InterPro" id="IPR005835">
    <property type="entry name" value="NTP_transferase_dom"/>
</dbReference>
<gene>
    <name evidence="9" type="ORF">KDA27_00085</name>
</gene>
<dbReference type="EMBL" id="JAGQHS010000001">
    <property type="protein sequence ID" value="MCA9754169.1"/>
    <property type="molecule type" value="Genomic_DNA"/>
</dbReference>
<evidence type="ECO:0000313" key="10">
    <source>
        <dbReference type="Proteomes" id="UP000739538"/>
    </source>
</evidence>
<dbReference type="Proteomes" id="UP000739538">
    <property type="component" value="Unassembled WGS sequence"/>
</dbReference>
<keyword evidence="1 9" id="KW-0808">Transferase</keyword>
<sequence length="369" mass="40240">MKSDLAKVLHPIDGKPLLTHVLDTAARLQMEKTIVVVGHQADAVKDAHAGYDLAYALQDPQLGTGHAVMCAREHLEGLSGNLLVLYGDVPLLRPATLHELMERHELGNNGVTVLTARLEDPTGYGRVFRDENGGFLRIVEHKDLAPDELGNDEINSGIYTFRIEALLEALSQLKNDNAQGEYYLTDTLEMIRESGLPAGIMEISDPEEISGINTPDQLADAAAVRANRIAAGEGSWGTPVLDVLEAHGDELILTKRDGMIVALSPHPYNAGHLWITPEEPTVFFETLSSEARERLFALGREAEGWLEEAYQPQGFNLGFDSGGKGQLVMHVVPRWTGDSNFMPVIAGVNVLPEDLPATREKLLGILGDH</sequence>
<evidence type="ECO:0000256" key="5">
    <source>
        <dbReference type="ARBA" id="ARBA00048493"/>
    </source>
</evidence>
<dbReference type="CDD" id="cd02540">
    <property type="entry name" value="GT2_GlmU_N_bac"/>
    <property type="match status" value="1"/>
</dbReference>
<comment type="caution">
    <text evidence="9">The sequence shown here is derived from an EMBL/GenBank/DDBJ whole genome shotgun (WGS) entry which is preliminary data.</text>
</comment>
<dbReference type="SUPFAM" id="SSF54197">
    <property type="entry name" value="HIT-like"/>
    <property type="match status" value="1"/>
</dbReference>
<dbReference type="InterPro" id="IPR011146">
    <property type="entry name" value="HIT-like"/>
</dbReference>
<dbReference type="InterPro" id="IPR036265">
    <property type="entry name" value="HIT-like_sf"/>
</dbReference>
<protein>
    <submittedName>
        <fullName evidence="9">NTP transferase domain-containing protein</fullName>
    </submittedName>
</protein>
<evidence type="ECO:0000256" key="1">
    <source>
        <dbReference type="ARBA" id="ARBA00022679"/>
    </source>
</evidence>
<reference evidence="9" key="1">
    <citation type="submission" date="2020-04" db="EMBL/GenBank/DDBJ databases">
        <authorList>
            <person name="Zhang T."/>
        </authorList>
    </citation>
    <scope>NUCLEOTIDE SEQUENCE</scope>
    <source>
        <strain evidence="9">HKST-UBA02</strain>
    </source>
</reference>
<comment type="function">
    <text evidence="6">Catalyzes the last two sequential reactions in the de novo biosynthetic pathway for UDP-N-acetylglucosamine (UDP-GlcNAc). The C-terminal domain catalyzes the transfer of acetyl group from acetyl coenzyme A to glucosamine-1-phosphate (GlcN-1-P) to produce N-acetylglucosamine-1-phosphate (GlcNAc-1-P), which is converted into UDP-GlcNAc by the transfer of uridine 5-monophosphate (from uridine 5-triphosphate), a reaction catalyzed by the N-terminal domain.</text>
</comment>
<comment type="catalytic activity">
    <reaction evidence="4">
        <text>alpha-D-glucosamine 1-phosphate + acetyl-CoA = N-acetyl-alpha-D-glucosamine 1-phosphate + CoA + H(+)</text>
        <dbReference type="Rhea" id="RHEA:13725"/>
        <dbReference type="ChEBI" id="CHEBI:15378"/>
        <dbReference type="ChEBI" id="CHEBI:57287"/>
        <dbReference type="ChEBI" id="CHEBI:57288"/>
        <dbReference type="ChEBI" id="CHEBI:57776"/>
        <dbReference type="ChEBI" id="CHEBI:58516"/>
        <dbReference type="EC" id="2.3.1.157"/>
    </reaction>
</comment>
<comment type="caution">
    <text evidence="7">Lacks conserved residue(s) required for the propagation of feature annotation.</text>
</comment>
<evidence type="ECO:0000256" key="2">
    <source>
        <dbReference type="ARBA" id="ARBA00022695"/>
    </source>
</evidence>
<accession>A0A956NBY1</accession>
<dbReference type="Gene3D" id="3.90.550.10">
    <property type="entry name" value="Spore Coat Polysaccharide Biosynthesis Protein SpsA, Chain A"/>
    <property type="match status" value="1"/>
</dbReference>
<dbReference type="AlphaFoldDB" id="A0A956NBY1"/>
<dbReference type="GO" id="GO:0003977">
    <property type="term" value="F:UDP-N-acetylglucosamine diphosphorylase activity"/>
    <property type="evidence" value="ECO:0007669"/>
    <property type="project" value="UniProtKB-EC"/>
</dbReference>
<dbReference type="PANTHER" id="PTHR43584">
    <property type="entry name" value="NUCLEOTIDYL TRANSFERASE"/>
    <property type="match status" value="1"/>
</dbReference>
<evidence type="ECO:0000256" key="7">
    <source>
        <dbReference type="PROSITE-ProRule" id="PRU00464"/>
    </source>
</evidence>
<evidence type="ECO:0000256" key="3">
    <source>
        <dbReference type="ARBA" id="ARBA00023315"/>
    </source>
</evidence>
<reference evidence="9" key="2">
    <citation type="journal article" date="2021" name="Microbiome">
        <title>Successional dynamics and alternative stable states in a saline activated sludge microbial community over 9 years.</title>
        <authorList>
            <person name="Wang Y."/>
            <person name="Ye J."/>
            <person name="Ju F."/>
            <person name="Liu L."/>
            <person name="Boyd J.A."/>
            <person name="Deng Y."/>
            <person name="Parks D.H."/>
            <person name="Jiang X."/>
            <person name="Yin X."/>
            <person name="Woodcroft B.J."/>
            <person name="Tyson G.W."/>
            <person name="Hugenholtz P."/>
            <person name="Polz M.F."/>
            <person name="Zhang T."/>
        </authorList>
    </citation>
    <scope>NUCLEOTIDE SEQUENCE</scope>
    <source>
        <strain evidence="9">HKST-UBA02</strain>
    </source>
</reference>
<dbReference type="SUPFAM" id="SSF53448">
    <property type="entry name" value="Nucleotide-diphospho-sugar transferases"/>
    <property type="match status" value="1"/>
</dbReference>
<keyword evidence="2" id="KW-0548">Nucleotidyltransferase</keyword>
<dbReference type="PROSITE" id="PS51084">
    <property type="entry name" value="HIT_2"/>
    <property type="match status" value="1"/>
</dbReference>
<organism evidence="9 10">
    <name type="scientific">Eiseniibacteriota bacterium</name>
    <dbReference type="NCBI Taxonomy" id="2212470"/>
    <lineage>
        <taxon>Bacteria</taxon>
        <taxon>Candidatus Eiseniibacteriota</taxon>
    </lineage>
</organism>
<evidence type="ECO:0000313" key="9">
    <source>
        <dbReference type="EMBL" id="MCA9754169.1"/>
    </source>
</evidence>
<feature type="domain" description="HIT" evidence="8">
    <location>
        <begin position="239"/>
        <end position="341"/>
    </location>
</feature>
<dbReference type="PANTHER" id="PTHR43584:SF3">
    <property type="entry name" value="BIFUNCTIONAL PROTEIN GLMU"/>
    <property type="match status" value="1"/>
</dbReference>
<comment type="catalytic activity">
    <reaction evidence="5">
        <text>N-acetyl-alpha-D-glucosamine 1-phosphate + UTP + H(+) = UDP-N-acetyl-alpha-D-glucosamine + diphosphate</text>
        <dbReference type="Rhea" id="RHEA:13509"/>
        <dbReference type="ChEBI" id="CHEBI:15378"/>
        <dbReference type="ChEBI" id="CHEBI:33019"/>
        <dbReference type="ChEBI" id="CHEBI:46398"/>
        <dbReference type="ChEBI" id="CHEBI:57705"/>
        <dbReference type="ChEBI" id="CHEBI:57776"/>
        <dbReference type="EC" id="2.7.7.23"/>
    </reaction>
</comment>
<proteinExistence type="predicted"/>
<dbReference type="GO" id="GO:0019134">
    <property type="term" value="F:glucosamine-1-phosphate N-acetyltransferase activity"/>
    <property type="evidence" value="ECO:0007669"/>
    <property type="project" value="UniProtKB-EC"/>
</dbReference>
<evidence type="ECO:0000259" key="8">
    <source>
        <dbReference type="PROSITE" id="PS51084"/>
    </source>
</evidence>
<dbReference type="Gene3D" id="3.30.428.10">
    <property type="entry name" value="HIT-like"/>
    <property type="match status" value="1"/>
</dbReference>
<dbReference type="Pfam" id="PF00483">
    <property type="entry name" value="NTP_transferase"/>
    <property type="match status" value="1"/>
</dbReference>
<evidence type="ECO:0000256" key="6">
    <source>
        <dbReference type="ARBA" id="ARBA00049628"/>
    </source>
</evidence>
<keyword evidence="3" id="KW-0012">Acyltransferase</keyword>
<dbReference type="InterPro" id="IPR050065">
    <property type="entry name" value="GlmU-like"/>
</dbReference>
<evidence type="ECO:0000256" key="4">
    <source>
        <dbReference type="ARBA" id="ARBA00048247"/>
    </source>
</evidence>
<name>A0A956NBY1_UNCEI</name>
<dbReference type="InterPro" id="IPR029044">
    <property type="entry name" value="Nucleotide-diphossugar_trans"/>
</dbReference>